<organism evidence="1">
    <name type="scientific">Mimiviridae sp. ChoanoV1</name>
    <dbReference type="NCBI Taxonomy" id="2596887"/>
    <lineage>
        <taxon>Viruses</taxon>
        <taxon>Varidnaviria</taxon>
        <taxon>Bamfordvirae</taxon>
        <taxon>Nucleocytoviricota</taxon>
        <taxon>Megaviricetes</taxon>
        <taxon>Imitervirales</taxon>
        <taxon>Schizomimiviridae</taxon>
    </lineage>
</organism>
<evidence type="ECO:0000313" key="1">
    <source>
        <dbReference type="EMBL" id="QDY51643.1"/>
    </source>
</evidence>
<sequence>MNYDFQFWLNHQYDENLFQYQILEYMFNITLSNINNLGLDICNEADFFNEYVSFMYYHTNKKCKLFIPKNDERREKFNDLYENNINDIACQIEDYLDSNAIKIFNDKNKKQNFVELVYNNLVFNLQDDLSEDEDDIVDESEYLYN</sequence>
<name>A0A5B8HVL6_9VIRU</name>
<accession>A0A5B8HVL6</accession>
<reference evidence="1" key="1">
    <citation type="submission" date="2018-11" db="EMBL/GenBank/DDBJ databases">
        <title>A distinct lineage of giant viruses engineers rhodopsin photosystems in predatory marine eukaryotes.</title>
        <authorList>
            <person name="Needham D.M."/>
            <person name="Yoshizawa S."/>
            <person name="Hosaka T."/>
            <person name="Poirier C."/>
            <person name="Choi C.-J."/>
            <person name="Hehenberger E."/>
            <person name="Irwin N.A.T."/>
            <person name="Wilken S."/>
            <person name="Yung C.-M."/>
            <person name="Bachy C."/>
            <person name="Kurihara R."/>
            <person name="Nakajima Y."/>
            <person name="Kojima K."/>
            <person name="Kimura-Someya T."/>
            <person name="Leonard G."/>
            <person name="Malmstrom R.R."/>
            <person name="Mende D."/>
            <person name="Olson D.K."/>
            <person name="Sudo Y."/>
            <person name="Sudek S."/>
            <person name="Richards T.A."/>
            <person name="DeLong E.F."/>
            <person name="Keeling P.J."/>
            <person name="Santoro A.E."/>
            <person name="Shirouzu M."/>
            <person name="Iwasaki W."/>
            <person name="Worden A.Z."/>
        </authorList>
    </citation>
    <scope>NUCLEOTIDE SEQUENCE</scope>
</reference>
<proteinExistence type="predicted"/>
<protein>
    <submittedName>
        <fullName evidence="1">Uncharacterized protein</fullName>
    </submittedName>
</protein>
<dbReference type="EMBL" id="MK250085">
    <property type="protein sequence ID" value="QDY51643.1"/>
    <property type="molecule type" value="Genomic_DNA"/>
</dbReference>
<gene>
    <name evidence="1" type="ORF">1_28</name>
</gene>